<proteinExistence type="predicted"/>
<comment type="caution">
    <text evidence="2">The sequence shown here is derived from an EMBL/GenBank/DDBJ whole genome shotgun (WGS) entry which is preliminary data.</text>
</comment>
<evidence type="ECO:0000256" key="1">
    <source>
        <dbReference type="SAM" id="MobiDB-lite"/>
    </source>
</evidence>
<sequence>MKRTLRYINATQDLTLTLGSNEQNKVYLFVDAAFGVHDDMKSHSGCIVSLRRGAVYCESSRQALASKSSTEAELVAVSDCLGQAVWVQRFLESIIGKVGETVLLQDNEATIKMIRNGKPNSARTRHMSLRHFFGSDRVACGELTLMHCPTEAMHAGVQRMHLTAVQHGDAGLANVGMVWTCVTATLDVAHGDRGRIQGRRRWSGGISDRGGCESLPPEGVV</sequence>
<evidence type="ECO:0000313" key="3">
    <source>
        <dbReference type="Proteomes" id="UP000324585"/>
    </source>
</evidence>
<dbReference type="Proteomes" id="UP000324585">
    <property type="component" value="Unassembled WGS sequence"/>
</dbReference>
<accession>A0A5J4YXY0</accession>
<protein>
    <submittedName>
        <fullName evidence="2">Copia protein</fullName>
    </submittedName>
</protein>
<dbReference type="OrthoDB" id="430476at2759"/>
<dbReference type="OMA" id="FKMESAT"/>
<organism evidence="2 3">
    <name type="scientific">Porphyridium purpureum</name>
    <name type="common">Red alga</name>
    <name type="synonym">Porphyridium cruentum</name>
    <dbReference type="NCBI Taxonomy" id="35688"/>
    <lineage>
        <taxon>Eukaryota</taxon>
        <taxon>Rhodophyta</taxon>
        <taxon>Bangiophyceae</taxon>
        <taxon>Porphyridiales</taxon>
        <taxon>Porphyridiaceae</taxon>
        <taxon>Porphyridium</taxon>
    </lineage>
</organism>
<name>A0A5J4YXY0_PORPP</name>
<reference evidence="3" key="1">
    <citation type="journal article" date="2019" name="Nat. Commun.">
        <title>Expansion of phycobilisome linker gene families in mesophilic red algae.</title>
        <authorList>
            <person name="Lee J."/>
            <person name="Kim D."/>
            <person name="Bhattacharya D."/>
            <person name="Yoon H.S."/>
        </authorList>
    </citation>
    <scope>NUCLEOTIDE SEQUENCE [LARGE SCALE GENOMIC DNA]</scope>
    <source>
        <strain evidence="3">CCMP 1328</strain>
    </source>
</reference>
<dbReference type="CDD" id="cd09272">
    <property type="entry name" value="RNase_HI_RT_Ty1"/>
    <property type="match status" value="1"/>
</dbReference>
<feature type="region of interest" description="Disordered" evidence="1">
    <location>
        <begin position="200"/>
        <end position="221"/>
    </location>
</feature>
<evidence type="ECO:0000313" key="2">
    <source>
        <dbReference type="EMBL" id="KAA8496451.1"/>
    </source>
</evidence>
<dbReference type="EMBL" id="VRMN01000002">
    <property type="protein sequence ID" value="KAA8496451.1"/>
    <property type="molecule type" value="Genomic_DNA"/>
</dbReference>
<dbReference type="PANTHER" id="PTHR11439">
    <property type="entry name" value="GAG-POL-RELATED RETROTRANSPOSON"/>
    <property type="match status" value="1"/>
</dbReference>
<dbReference type="PANTHER" id="PTHR11439:SF463">
    <property type="entry name" value="REVERSE TRANSCRIPTASE TY1_COPIA-TYPE DOMAIN-CONTAINING PROTEIN"/>
    <property type="match status" value="1"/>
</dbReference>
<dbReference type="AlphaFoldDB" id="A0A5J4YXY0"/>
<keyword evidence="3" id="KW-1185">Reference proteome</keyword>
<gene>
    <name evidence="2" type="ORF">FVE85_0180</name>
</gene>